<evidence type="ECO:0000313" key="1">
    <source>
        <dbReference type="EMBL" id="PMC18468.1"/>
    </source>
</evidence>
<dbReference type="EMBL" id="PNGG01000004">
    <property type="protein sequence ID" value="PMC18468.1"/>
    <property type="molecule type" value="Genomic_DNA"/>
</dbReference>
<protein>
    <submittedName>
        <fullName evidence="1">Uncharacterized protein</fullName>
    </submittedName>
</protein>
<proteinExistence type="predicted"/>
<evidence type="ECO:0000313" key="2">
    <source>
        <dbReference type="Proteomes" id="UP000235748"/>
    </source>
</evidence>
<accession>A0A2N6QFW8</accession>
<sequence>MKKFSYDEAFRMVSLFKGRFRHVRKETNALKNDDSTSYYERYKKLQEIEENCVNEMLNISEIDRNFILGLHNLLKSYKEAEPGRDEAYYDFLSENVEGNIKDLKEFMDSNLLAEYDHAITHPKYIIRMYLEN</sequence>
<gene>
    <name evidence="1" type="ORF">CJ235_08545</name>
</gene>
<organism evidence="1 2">
    <name type="scientific">Staphylococcus pettenkoferi</name>
    <dbReference type="NCBI Taxonomy" id="170573"/>
    <lineage>
        <taxon>Bacteria</taxon>
        <taxon>Bacillati</taxon>
        <taxon>Bacillota</taxon>
        <taxon>Bacilli</taxon>
        <taxon>Bacillales</taxon>
        <taxon>Staphylococcaceae</taxon>
        <taxon>Staphylococcus</taxon>
    </lineage>
</organism>
<name>A0A2N6QFW8_9STAP</name>
<dbReference type="Proteomes" id="UP000235748">
    <property type="component" value="Unassembled WGS sequence"/>
</dbReference>
<reference evidence="1 2" key="1">
    <citation type="submission" date="2017-09" db="EMBL/GenBank/DDBJ databases">
        <title>Bacterial strain isolated from the female urinary microbiota.</title>
        <authorList>
            <person name="Thomas-White K."/>
            <person name="Kumar N."/>
            <person name="Forster S."/>
            <person name="Putonti C."/>
            <person name="Lawley T."/>
            <person name="Wolfe A.J."/>
        </authorList>
    </citation>
    <scope>NUCLEOTIDE SEQUENCE [LARGE SCALE GENOMIC DNA]</scope>
    <source>
        <strain evidence="1 2">UMB0834</strain>
    </source>
</reference>
<comment type="caution">
    <text evidence="1">The sequence shown here is derived from an EMBL/GenBank/DDBJ whole genome shotgun (WGS) entry which is preliminary data.</text>
</comment>
<dbReference type="AlphaFoldDB" id="A0A2N6QFW8"/>
<dbReference type="RefSeq" id="WP_070502796.1">
    <property type="nucleotide sequence ID" value="NZ_JAASJD010000006.1"/>
</dbReference>